<reference evidence="1" key="1">
    <citation type="submission" date="2021-02" db="EMBL/GenBank/DDBJ databases">
        <authorList>
            <person name="Nowell W R."/>
        </authorList>
    </citation>
    <scope>NUCLEOTIDE SEQUENCE</scope>
</reference>
<dbReference type="Proteomes" id="UP000681967">
    <property type="component" value="Unassembled WGS sequence"/>
</dbReference>
<name>A0A8S3GCG2_9BILA</name>
<organism evidence="1 2">
    <name type="scientific">Rotaria magnacalcarata</name>
    <dbReference type="NCBI Taxonomy" id="392030"/>
    <lineage>
        <taxon>Eukaryota</taxon>
        <taxon>Metazoa</taxon>
        <taxon>Spiralia</taxon>
        <taxon>Gnathifera</taxon>
        <taxon>Rotifera</taxon>
        <taxon>Eurotatoria</taxon>
        <taxon>Bdelloidea</taxon>
        <taxon>Philodinida</taxon>
        <taxon>Philodinidae</taxon>
        <taxon>Rotaria</taxon>
    </lineage>
</organism>
<gene>
    <name evidence="1" type="ORF">BYL167_LOCUS74287</name>
</gene>
<dbReference type="AlphaFoldDB" id="A0A8S3GCG2"/>
<sequence length="96" mass="10873">MFAISVSSLFFYHLYLSGKNRTTLESFRAPIFSDGPQKDGFNLGYKQNFQEIFGKTLLAAIIPIWTTRGDGVHYQVNSLLLGGLQQQQQFGGFYNK</sequence>
<evidence type="ECO:0000313" key="1">
    <source>
        <dbReference type="EMBL" id="CAF5160002.1"/>
    </source>
</evidence>
<protein>
    <submittedName>
        <fullName evidence="1">Uncharacterized protein</fullName>
    </submittedName>
</protein>
<dbReference type="EMBL" id="CAJOBH010264888">
    <property type="protein sequence ID" value="CAF5160002.1"/>
    <property type="molecule type" value="Genomic_DNA"/>
</dbReference>
<proteinExistence type="predicted"/>
<evidence type="ECO:0000313" key="2">
    <source>
        <dbReference type="Proteomes" id="UP000681967"/>
    </source>
</evidence>
<accession>A0A8S3GCG2</accession>
<comment type="caution">
    <text evidence="1">The sequence shown here is derived from an EMBL/GenBank/DDBJ whole genome shotgun (WGS) entry which is preliminary data.</text>
</comment>